<evidence type="ECO:0000313" key="3">
    <source>
        <dbReference type="Proteomes" id="UP001190465"/>
    </source>
</evidence>
<dbReference type="SUPFAM" id="SSF46955">
    <property type="entry name" value="Putative DNA-binding domain"/>
    <property type="match status" value="1"/>
</dbReference>
<dbReference type="InterPro" id="IPR010093">
    <property type="entry name" value="SinI_DNA-bd"/>
</dbReference>
<dbReference type="Pfam" id="PF12728">
    <property type="entry name" value="HTH_17"/>
    <property type="match status" value="1"/>
</dbReference>
<dbReference type="InterPro" id="IPR009061">
    <property type="entry name" value="DNA-bd_dom_put_sf"/>
</dbReference>
<evidence type="ECO:0000259" key="1">
    <source>
        <dbReference type="Pfam" id="PF12728"/>
    </source>
</evidence>
<feature type="domain" description="Helix-turn-helix" evidence="1">
    <location>
        <begin position="10"/>
        <end position="57"/>
    </location>
</feature>
<dbReference type="EMBL" id="OY726397">
    <property type="protein sequence ID" value="CAJ1505696.1"/>
    <property type="molecule type" value="Genomic_DNA"/>
</dbReference>
<gene>
    <name evidence="2" type="ORF">MU0053_003004</name>
</gene>
<protein>
    <submittedName>
        <fullName evidence="2">Helix-turn-helix domain-containing protein</fullName>
    </submittedName>
</protein>
<dbReference type="InterPro" id="IPR041657">
    <property type="entry name" value="HTH_17"/>
</dbReference>
<accession>A0ABN9NIN6</accession>
<dbReference type="Proteomes" id="UP001190465">
    <property type="component" value="Chromosome"/>
</dbReference>
<keyword evidence="3" id="KW-1185">Reference proteome</keyword>
<dbReference type="RefSeq" id="WP_308478430.1">
    <property type="nucleotide sequence ID" value="NZ_OY726397.1"/>
</dbReference>
<sequence length="59" mass="6443">MTNPTVAESLLTLQQAAAYLSITDRTVRNYVARGLIPAQRVGPKLLRIRQADLESFAGS</sequence>
<proteinExistence type="predicted"/>
<organism evidence="2 3">
    <name type="scientific">[Mycobacterium] burgundiense</name>
    <dbReference type="NCBI Taxonomy" id="3064286"/>
    <lineage>
        <taxon>Bacteria</taxon>
        <taxon>Bacillati</taxon>
        <taxon>Actinomycetota</taxon>
        <taxon>Actinomycetes</taxon>
        <taxon>Mycobacteriales</taxon>
        <taxon>Mycobacteriaceae</taxon>
        <taxon>Mycolicibacterium</taxon>
    </lineage>
</organism>
<dbReference type="NCBIfam" id="TIGR01764">
    <property type="entry name" value="excise"/>
    <property type="match status" value="1"/>
</dbReference>
<name>A0ABN9NIN6_9MYCO</name>
<evidence type="ECO:0000313" key="2">
    <source>
        <dbReference type="EMBL" id="CAJ1505696.1"/>
    </source>
</evidence>
<reference evidence="2 3" key="1">
    <citation type="submission" date="2023-08" db="EMBL/GenBank/DDBJ databases">
        <authorList>
            <person name="Folkvardsen B D."/>
            <person name="Norman A."/>
        </authorList>
    </citation>
    <scope>NUCLEOTIDE SEQUENCE [LARGE SCALE GENOMIC DNA]</scope>
    <source>
        <strain evidence="2 3">Mu0053</strain>
    </source>
</reference>